<dbReference type="SMR" id="Q74CF1"/>
<dbReference type="RefSeq" id="WP_010942368.1">
    <property type="nucleotide sequence ID" value="NC_002939.5"/>
</dbReference>
<gene>
    <name evidence="11" type="ordered locus">GSU1723</name>
</gene>
<keyword evidence="6 7" id="KW-0472">Membrane</keyword>
<feature type="transmembrane region" description="Helical" evidence="7">
    <location>
        <begin position="143"/>
        <end position="164"/>
    </location>
</feature>
<dbReference type="PANTHER" id="PTHR30221:SF18">
    <property type="entry name" value="SLL0590 PROTEIN"/>
    <property type="match status" value="1"/>
</dbReference>
<feature type="transmembrane region" description="Helical" evidence="7">
    <location>
        <begin position="258"/>
        <end position="279"/>
    </location>
</feature>
<keyword evidence="3" id="KW-1003">Cell membrane</keyword>
<evidence type="ECO:0000313" key="12">
    <source>
        <dbReference type="Proteomes" id="UP000000577"/>
    </source>
</evidence>
<dbReference type="Pfam" id="PF00924">
    <property type="entry name" value="MS_channel_2nd"/>
    <property type="match status" value="1"/>
</dbReference>
<feature type="domain" description="Mechanosensitive ion channel MscS C-terminal" evidence="10">
    <location>
        <begin position="426"/>
        <end position="508"/>
    </location>
</feature>
<evidence type="ECO:0000256" key="5">
    <source>
        <dbReference type="ARBA" id="ARBA00022989"/>
    </source>
</evidence>
<dbReference type="STRING" id="243231.GSU1723"/>
<feature type="domain" description="Mechanosensitive ion channel MscS" evidence="9">
    <location>
        <begin position="350"/>
        <end position="415"/>
    </location>
</feature>
<dbReference type="GO" id="GO:0008381">
    <property type="term" value="F:mechanosensitive monoatomic ion channel activity"/>
    <property type="evidence" value="ECO:0007669"/>
    <property type="project" value="InterPro"/>
</dbReference>
<feature type="transmembrane region" description="Helical" evidence="7">
    <location>
        <begin position="337"/>
        <end position="363"/>
    </location>
</feature>
<reference evidence="11 12" key="2">
    <citation type="journal article" date="2012" name="BMC Genomics">
        <title>Comparative genomic analysis of Geobacter sulfurreducens KN400, a strain with enhanced capacity for extracellular electron transfer and electricity production.</title>
        <authorList>
            <person name="Butler J.E."/>
            <person name="Young N.D."/>
            <person name="Aklujkar M."/>
            <person name="Lovley D.R."/>
        </authorList>
    </citation>
    <scope>NUCLEOTIDE SEQUENCE [LARGE SCALE GENOMIC DNA]</scope>
    <source>
        <strain evidence="12">ATCC 51573 / DSM 12127 / PCA</strain>
    </source>
</reference>
<dbReference type="PANTHER" id="PTHR30221">
    <property type="entry name" value="SMALL-CONDUCTANCE MECHANOSENSITIVE CHANNEL"/>
    <property type="match status" value="1"/>
</dbReference>
<accession>Q74CF1</accession>
<evidence type="ECO:0000256" key="6">
    <source>
        <dbReference type="ARBA" id="ARBA00023136"/>
    </source>
</evidence>
<evidence type="ECO:0000256" key="1">
    <source>
        <dbReference type="ARBA" id="ARBA00004651"/>
    </source>
</evidence>
<dbReference type="GO" id="GO:0005886">
    <property type="term" value="C:plasma membrane"/>
    <property type="evidence" value="ECO:0007669"/>
    <property type="project" value="UniProtKB-SubCell"/>
</dbReference>
<name>Q74CF1_GEOSL</name>
<organism evidence="11 12">
    <name type="scientific">Geobacter sulfurreducens (strain ATCC 51573 / DSM 12127 / PCA)</name>
    <dbReference type="NCBI Taxonomy" id="243231"/>
    <lineage>
        <taxon>Bacteria</taxon>
        <taxon>Pseudomonadati</taxon>
        <taxon>Thermodesulfobacteriota</taxon>
        <taxon>Desulfuromonadia</taxon>
        <taxon>Geobacterales</taxon>
        <taxon>Geobacteraceae</taxon>
        <taxon>Geobacter</taxon>
    </lineage>
</organism>
<keyword evidence="5 7" id="KW-1133">Transmembrane helix</keyword>
<dbReference type="eggNOG" id="COG0668">
    <property type="taxonomic scope" value="Bacteria"/>
</dbReference>
<dbReference type="KEGG" id="gsu:GSU1723"/>
<evidence type="ECO:0000256" key="3">
    <source>
        <dbReference type="ARBA" id="ARBA00022475"/>
    </source>
</evidence>
<reference evidence="11 12" key="1">
    <citation type="journal article" date="2003" name="Science">
        <title>Genome of Geobacter sulfurreducens: metal reduction in subsurface environments.</title>
        <authorList>
            <person name="Methe B.A."/>
            <person name="Nelson K.E."/>
            <person name="Eisen J.A."/>
            <person name="Paulsen I.T."/>
            <person name="Nelson W."/>
            <person name="Heidelberg J.F."/>
            <person name="Wu D."/>
            <person name="Wu M."/>
            <person name="Ward N."/>
            <person name="Beanan M.J."/>
            <person name="Dodson R.J."/>
            <person name="Madupu R."/>
            <person name="Brinkac L.M."/>
            <person name="Daugherty S.C."/>
            <person name="DeBoy R.T."/>
            <person name="Durkin A.S."/>
            <person name="Gwinn M."/>
            <person name="Kolonay J.F."/>
            <person name="Sullivan S.A."/>
            <person name="Haft D.H."/>
            <person name="Selengut J."/>
            <person name="Davidsen T.M."/>
            <person name="Zafar N."/>
            <person name="White O."/>
            <person name="Tran B."/>
            <person name="Romero C."/>
            <person name="Forberger H.A."/>
            <person name="Weidman J."/>
            <person name="Khouri H."/>
            <person name="Feldblyum T.V."/>
            <person name="Utterback T.R."/>
            <person name="Van Aken S.E."/>
            <person name="Lovley D.R."/>
            <person name="Fraser C.M."/>
        </authorList>
    </citation>
    <scope>NUCLEOTIDE SEQUENCE [LARGE SCALE GENOMIC DNA]</scope>
    <source>
        <strain evidence="12">ATCC 51573 / DSM 12127 / PCA</strain>
    </source>
</reference>
<dbReference type="Pfam" id="PF21082">
    <property type="entry name" value="MS_channel_3rd"/>
    <property type="match status" value="1"/>
</dbReference>
<dbReference type="Gene3D" id="3.30.70.100">
    <property type="match status" value="1"/>
</dbReference>
<evidence type="ECO:0000259" key="9">
    <source>
        <dbReference type="Pfam" id="PF00924"/>
    </source>
</evidence>
<proteinExistence type="inferred from homology"/>
<feature type="transmembrane region" description="Helical" evidence="7">
    <location>
        <begin position="209"/>
        <end position="232"/>
    </location>
</feature>
<dbReference type="InterPro" id="IPR023408">
    <property type="entry name" value="MscS_beta-dom_sf"/>
</dbReference>
<dbReference type="Proteomes" id="UP000000577">
    <property type="component" value="Chromosome"/>
</dbReference>
<feature type="signal peptide" evidence="8">
    <location>
        <begin position="1"/>
        <end position="21"/>
    </location>
</feature>
<dbReference type="EnsemblBacteria" id="AAR35100">
    <property type="protein sequence ID" value="AAR35100"/>
    <property type="gene ID" value="GSU1723"/>
</dbReference>
<dbReference type="SUPFAM" id="SSF50182">
    <property type="entry name" value="Sm-like ribonucleoproteins"/>
    <property type="match status" value="1"/>
</dbReference>
<comment type="similarity">
    <text evidence="2">Belongs to the MscS (TC 1.A.23) family.</text>
</comment>
<dbReference type="InterPro" id="IPR010920">
    <property type="entry name" value="LSM_dom_sf"/>
</dbReference>
<evidence type="ECO:0000313" key="11">
    <source>
        <dbReference type="EMBL" id="AAR35100.1"/>
    </source>
</evidence>
<evidence type="ECO:0000256" key="2">
    <source>
        <dbReference type="ARBA" id="ARBA00008017"/>
    </source>
</evidence>
<comment type="subcellular location">
    <subcellularLocation>
        <location evidence="1">Cell membrane</location>
        <topology evidence="1">Multi-pass membrane protein</topology>
    </subcellularLocation>
</comment>
<keyword evidence="4 7" id="KW-0812">Transmembrane</keyword>
<dbReference type="SUPFAM" id="SSF82689">
    <property type="entry name" value="Mechanosensitive channel protein MscS (YggB), C-terminal domain"/>
    <property type="match status" value="1"/>
</dbReference>
<dbReference type="InterPro" id="IPR045275">
    <property type="entry name" value="MscS_archaea/bacteria_type"/>
</dbReference>
<feature type="transmembrane region" description="Helical" evidence="7">
    <location>
        <begin position="307"/>
        <end position="325"/>
    </location>
</feature>
<evidence type="ECO:0000256" key="7">
    <source>
        <dbReference type="SAM" id="Phobius"/>
    </source>
</evidence>
<dbReference type="AlphaFoldDB" id="Q74CF1"/>
<evidence type="ECO:0000256" key="8">
    <source>
        <dbReference type="SAM" id="SignalP"/>
    </source>
</evidence>
<sequence>MRFVIVIVALLAGLLATPLCSADMPVVSENSLAQAPAAVTLGGKPLFYVRHRALSLMPRERAALISERLVRLARSPLVSPADVHAVEAETVTDIIAGDTLILTVTDDDARAEGKTRHELVQSYSDVIRKALEDYHNDYSVHSLIKGAGLTIAVTILLALLLLIIKRSYPVVRNTIESWSGTRIRDLKIQSFEIVSAGRITQVILSAVRWIRILAVFLLVCVYLLSVLSFFPWTRRFAPLLLHYLTNPLAITVKAVADYLPNLFFIAVIVVIAYFISRLLKVVIGEIGKGTITIPGFFPEWAEPTYKICRFLVIAFAVTVAFPYLPGSESPAFKGISIFLGVLFSLGSTSAVANVVAGIIITYMRAYRIGDRIKVGETVGDVVEKNLLITRLRTIKNVDVTIPNSLLLSSHVVNYSSSAQEYGLILNTSVTIGYDTPWRQVHELLISAARRTEHVLELPEPFILQTALNDFYVTYELNAYTDKPNRMANLYSQLHQNIQDAFNEAGVEIMSPHYSQLRDGNTVTVPEQFRPAGYVPPSFRVSKTDD</sequence>
<dbReference type="InParanoid" id="Q74CF1"/>
<dbReference type="PATRIC" id="fig|243231.5.peg.1764"/>
<evidence type="ECO:0000256" key="4">
    <source>
        <dbReference type="ARBA" id="ARBA00022692"/>
    </source>
</evidence>
<feature type="chain" id="PRO_5004284934" evidence="8">
    <location>
        <begin position="22"/>
        <end position="545"/>
    </location>
</feature>
<evidence type="ECO:0000259" key="10">
    <source>
        <dbReference type="Pfam" id="PF21082"/>
    </source>
</evidence>
<dbReference type="Gene3D" id="2.30.30.60">
    <property type="match status" value="1"/>
</dbReference>
<dbReference type="InterPro" id="IPR011066">
    <property type="entry name" value="MscS_channel_C_sf"/>
</dbReference>
<dbReference type="OrthoDB" id="9780668at2"/>
<keyword evidence="8" id="KW-0732">Signal</keyword>
<dbReference type="EMBL" id="AE017180">
    <property type="protein sequence ID" value="AAR35100.1"/>
    <property type="molecule type" value="Genomic_DNA"/>
</dbReference>
<protein>
    <submittedName>
        <fullName evidence="11">Mechanosensitive ion channel family protein</fullName>
    </submittedName>
</protein>
<dbReference type="Gene3D" id="1.10.287.1260">
    <property type="match status" value="1"/>
</dbReference>
<dbReference type="HOGENOM" id="CLU_032048_1_0_7"/>
<dbReference type="InterPro" id="IPR006685">
    <property type="entry name" value="MscS_channel_2nd"/>
</dbReference>
<dbReference type="InterPro" id="IPR049278">
    <property type="entry name" value="MS_channel_C"/>
</dbReference>
<keyword evidence="12" id="KW-1185">Reference proteome</keyword>